<proteinExistence type="predicted"/>
<evidence type="ECO:0008006" key="2">
    <source>
        <dbReference type="Google" id="ProtNLM"/>
    </source>
</evidence>
<dbReference type="EMBL" id="JACGWJ010000009">
    <property type="protein sequence ID" value="KAL0400418.1"/>
    <property type="molecule type" value="Genomic_DNA"/>
</dbReference>
<reference evidence="1" key="2">
    <citation type="journal article" date="2024" name="Plant">
        <title>Genomic evolution and insights into agronomic trait innovations of Sesamum species.</title>
        <authorList>
            <person name="Miao H."/>
            <person name="Wang L."/>
            <person name="Qu L."/>
            <person name="Liu H."/>
            <person name="Sun Y."/>
            <person name="Le M."/>
            <person name="Wang Q."/>
            <person name="Wei S."/>
            <person name="Zheng Y."/>
            <person name="Lin W."/>
            <person name="Duan Y."/>
            <person name="Cao H."/>
            <person name="Xiong S."/>
            <person name="Wang X."/>
            <person name="Wei L."/>
            <person name="Li C."/>
            <person name="Ma Q."/>
            <person name="Ju M."/>
            <person name="Zhao R."/>
            <person name="Li G."/>
            <person name="Mu C."/>
            <person name="Tian Q."/>
            <person name="Mei H."/>
            <person name="Zhang T."/>
            <person name="Gao T."/>
            <person name="Zhang H."/>
        </authorList>
    </citation>
    <scope>NUCLEOTIDE SEQUENCE</scope>
    <source>
        <strain evidence="1">G02</strain>
    </source>
</reference>
<gene>
    <name evidence="1" type="ORF">Sradi_2385100</name>
</gene>
<dbReference type="PANTHER" id="PTHR33116">
    <property type="entry name" value="REVERSE TRANSCRIPTASE ZINC-BINDING DOMAIN-CONTAINING PROTEIN-RELATED-RELATED"/>
    <property type="match status" value="1"/>
</dbReference>
<sequence length="153" mass="17051">MVNFQKSCMTLSGRVAESEQHHLSVILGVRWAAQLDRYLGLPAVGGRSRSEMFNNIKEQIAERIGGWNSKLLSQAEKGVIIASVIQSMPSYVLLYLYSSYASLGPQQRIFGGIVGKRNEYIGWRGTNYVGQRRMGSMRECNLALLAKQGHILS</sequence>
<protein>
    <recommendedName>
        <fullName evidence="2">Reverse transcriptase</fullName>
    </recommendedName>
</protein>
<accession>A0AAW2T748</accession>
<comment type="caution">
    <text evidence="1">The sequence shown here is derived from an EMBL/GenBank/DDBJ whole genome shotgun (WGS) entry which is preliminary data.</text>
</comment>
<dbReference type="PANTHER" id="PTHR33116:SF86">
    <property type="entry name" value="REVERSE TRANSCRIPTASE DOMAIN-CONTAINING PROTEIN"/>
    <property type="match status" value="1"/>
</dbReference>
<organism evidence="1">
    <name type="scientific">Sesamum radiatum</name>
    <name type="common">Black benniseed</name>
    <dbReference type="NCBI Taxonomy" id="300843"/>
    <lineage>
        <taxon>Eukaryota</taxon>
        <taxon>Viridiplantae</taxon>
        <taxon>Streptophyta</taxon>
        <taxon>Embryophyta</taxon>
        <taxon>Tracheophyta</taxon>
        <taxon>Spermatophyta</taxon>
        <taxon>Magnoliopsida</taxon>
        <taxon>eudicotyledons</taxon>
        <taxon>Gunneridae</taxon>
        <taxon>Pentapetalae</taxon>
        <taxon>asterids</taxon>
        <taxon>lamiids</taxon>
        <taxon>Lamiales</taxon>
        <taxon>Pedaliaceae</taxon>
        <taxon>Sesamum</taxon>
    </lineage>
</organism>
<evidence type="ECO:0000313" key="1">
    <source>
        <dbReference type="EMBL" id="KAL0400418.1"/>
    </source>
</evidence>
<dbReference type="AlphaFoldDB" id="A0AAW2T748"/>
<reference evidence="1" key="1">
    <citation type="submission" date="2020-06" db="EMBL/GenBank/DDBJ databases">
        <authorList>
            <person name="Li T."/>
            <person name="Hu X."/>
            <person name="Zhang T."/>
            <person name="Song X."/>
            <person name="Zhang H."/>
            <person name="Dai N."/>
            <person name="Sheng W."/>
            <person name="Hou X."/>
            <person name="Wei L."/>
        </authorList>
    </citation>
    <scope>NUCLEOTIDE SEQUENCE</scope>
    <source>
        <strain evidence="1">G02</strain>
        <tissue evidence="1">Leaf</tissue>
    </source>
</reference>
<name>A0AAW2T748_SESRA</name>